<evidence type="ECO:0000256" key="6">
    <source>
        <dbReference type="ARBA" id="ARBA00023136"/>
    </source>
</evidence>
<evidence type="ECO:0000256" key="5">
    <source>
        <dbReference type="ARBA" id="ARBA00022989"/>
    </source>
</evidence>
<name>A0ABN2TTL2_9ACTN</name>
<dbReference type="SUPFAM" id="SSF144091">
    <property type="entry name" value="Rhomboid-like"/>
    <property type="match status" value="1"/>
</dbReference>
<dbReference type="PANTHER" id="PTHR43066:SF26">
    <property type="entry name" value="RHOMBOID PROTEASE GLPG"/>
    <property type="match status" value="1"/>
</dbReference>
<keyword evidence="11" id="KW-1185">Reference proteome</keyword>
<comment type="caution">
    <text evidence="10">The sequence shown here is derived from an EMBL/GenBank/DDBJ whole genome shotgun (WGS) entry which is preliminary data.</text>
</comment>
<feature type="region of interest" description="Disordered" evidence="7">
    <location>
        <begin position="235"/>
        <end position="270"/>
    </location>
</feature>
<gene>
    <name evidence="10" type="ORF">GCM10009839_16270</name>
</gene>
<dbReference type="Gene3D" id="1.20.1540.10">
    <property type="entry name" value="Rhomboid-like"/>
    <property type="match status" value="1"/>
</dbReference>
<dbReference type="GO" id="GO:0008233">
    <property type="term" value="F:peptidase activity"/>
    <property type="evidence" value="ECO:0007669"/>
    <property type="project" value="UniProtKB-KW"/>
</dbReference>
<protein>
    <submittedName>
        <fullName evidence="10">Rhomboid family intramembrane serine protease</fullName>
    </submittedName>
</protein>
<dbReference type="EMBL" id="BAAAQN010000007">
    <property type="protein sequence ID" value="GAA2020333.1"/>
    <property type="molecule type" value="Genomic_DNA"/>
</dbReference>
<evidence type="ECO:0000313" key="10">
    <source>
        <dbReference type="EMBL" id="GAA2020333.1"/>
    </source>
</evidence>
<feature type="compositionally biased region" description="Basic and acidic residues" evidence="7">
    <location>
        <begin position="235"/>
        <end position="244"/>
    </location>
</feature>
<feature type="domain" description="Peptidase S54 rhomboid" evidence="9">
    <location>
        <begin position="75"/>
        <end position="226"/>
    </location>
</feature>
<feature type="transmembrane region" description="Helical" evidence="8">
    <location>
        <begin position="75"/>
        <end position="100"/>
    </location>
</feature>
<dbReference type="InterPro" id="IPR035952">
    <property type="entry name" value="Rhomboid-like_sf"/>
</dbReference>
<feature type="transmembrane region" description="Helical" evidence="8">
    <location>
        <begin position="208"/>
        <end position="227"/>
    </location>
</feature>
<keyword evidence="4 8" id="KW-0812">Transmembrane</keyword>
<evidence type="ECO:0000256" key="2">
    <source>
        <dbReference type="ARBA" id="ARBA00022475"/>
    </source>
</evidence>
<feature type="transmembrane region" description="Helical" evidence="8">
    <location>
        <begin position="165"/>
        <end position="188"/>
    </location>
</feature>
<dbReference type="PANTHER" id="PTHR43066">
    <property type="entry name" value="RHOMBOID-RELATED PROTEIN"/>
    <property type="match status" value="1"/>
</dbReference>
<dbReference type="InterPro" id="IPR022764">
    <property type="entry name" value="Peptidase_S54_rhomboid_dom"/>
</dbReference>
<proteinExistence type="predicted"/>
<feature type="transmembrane region" description="Helical" evidence="8">
    <location>
        <begin position="112"/>
        <end position="132"/>
    </location>
</feature>
<keyword evidence="3" id="KW-0997">Cell inner membrane</keyword>
<evidence type="ECO:0000256" key="3">
    <source>
        <dbReference type="ARBA" id="ARBA00022519"/>
    </source>
</evidence>
<dbReference type="RefSeq" id="WP_344664892.1">
    <property type="nucleotide sequence ID" value="NZ_BAAAQN010000007.1"/>
</dbReference>
<sequence>MVIPIHDKNPVSRAPVVTYGLIIANVVVFLLGPIAFAGPDPDAGRKARENAYLYHYGAIPSQLLGGAHGGHGAPVWPAFTAIFVHAGWIHLLGNMLFLYIFGNNVEDQFGRVHYLLFYIVGGALSTYAFAWANPTANAPLVGASGAIAAVLGAYAFLFPQARVTLLLPFLWFLPLRVPAWLVLGFWFVMQLPEFQQTIGVSSSSDVAYYAHVSGFVLGLVYAALVIGRGRGPDDPLRLRQKAESEGSGTPPLAPDYRSADPDDPYGQYHR</sequence>
<evidence type="ECO:0000256" key="8">
    <source>
        <dbReference type="SAM" id="Phobius"/>
    </source>
</evidence>
<feature type="transmembrane region" description="Helical" evidence="8">
    <location>
        <begin position="16"/>
        <end position="39"/>
    </location>
</feature>
<keyword evidence="2" id="KW-1003">Cell membrane</keyword>
<organism evidence="10 11">
    <name type="scientific">Catenulispora yoronensis</name>
    <dbReference type="NCBI Taxonomy" id="450799"/>
    <lineage>
        <taxon>Bacteria</taxon>
        <taxon>Bacillati</taxon>
        <taxon>Actinomycetota</taxon>
        <taxon>Actinomycetes</taxon>
        <taxon>Catenulisporales</taxon>
        <taxon>Catenulisporaceae</taxon>
        <taxon>Catenulispora</taxon>
    </lineage>
</organism>
<keyword evidence="5 8" id="KW-1133">Transmembrane helix</keyword>
<evidence type="ECO:0000313" key="11">
    <source>
        <dbReference type="Proteomes" id="UP001500751"/>
    </source>
</evidence>
<dbReference type="Pfam" id="PF01694">
    <property type="entry name" value="Rhomboid"/>
    <property type="match status" value="1"/>
</dbReference>
<reference evidence="10 11" key="1">
    <citation type="journal article" date="2019" name="Int. J. Syst. Evol. Microbiol.">
        <title>The Global Catalogue of Microorganisms (GCM) 10K type strain sequencing project: providing services to taxonomists for standard genome sequencing and annotation.</title>
        <authorList>
            <consortium name="The Broad Institute Genomics Platform"/>
            <consortium name="The Broad Institute Genome Sequencing Center for Infectious Disease"/>
            <person name="Wu L."/>
            <person name="Ma J."/>
        </authorList>
    </citation>
    <scope>NUCLEOTIDE SEQUENCE [LARGE SCALE GENOMIC DNA]</scope>
    <source>
        <strain evidence="10 11">JCM 16014</strain>
    </source>
</reference>
<feature type="transmembrane region" description="Helical" evidence="8">
    <location>
        <begin position="138"/>
        <end position="158"/>
    </location>
</feature>
<keyword evidence="10" id="KW-0378">Hydrolase</keyword>
<evidence type="ECO:0000259" key="9">
    <source>
        <dbReference type="Pfam" id="PF01694"/>
    </source>
</evidence>
<evidence type="ECO:0000256" key="7">
    <source>
        <dbReference type="SAM" id="MobiDB-lite"/>
    </source>
</evidence>
<dbReference type="GO" id="GO:0006508">
    <property type="term" value="P:proteolysis"/>
    <property type="evidence" value="ECO:0007669"/>
    <property type="project" value="UniProtKB-KW"/>
</dbReference>
<keyword evidence="10" id="KW-0645">Protease</keyword>
<dbReference type="Proteomes" id="UP001500751">
    <property type="component" value="Unassembled WGS sequence"/>
</dbReference>
<evidence type="ECO:0000256" key="4">
    <source>
        <dbReference type="ARBA" id="ARBA00022692"/>
    </source>
</evidence>
<comment type="subcellular location">
    <subcellularLocation>
        <location evidence="1">Membrane</location>
        <topology evidence="1">Multi-pass membrane protein</topology>
    </subcellularLocation>
</comment>
<keyword evidence="6 8" id="KW-0472">Membrane</keyword>
<evidence type="ECO:0000256" key="1">
    <source>
        <dbReference type="ARBA" id="ARBA00004141"/>
    </source>
</evidence>
<accession>A0ABN2TTL2</accession>